<sequence length="388" mass="41661">MRFLVVLAALLGSGFAAAAQNNVRYFNGVYGLLDDVETDAFLKETRAGDKVVSAELDLCHALAPGSPLRDRVVVTLKPQGKRLIGTGQGQESKTPVTVDLVRSGSGDTFSFDGTVKYGDRTFKASSGDVTDMTAKEFQEQTAVEETITESPASFHEVTPSTIAFRVNRSALVDFLKALRSDNVKVQAYSIAPSCEALRRGYFDVQAEVDPERALDVIAKAKSHPGVTRAGWISGGIDLSRSIRFPAAEWRDASGKLDREKLGKTIAAVTAKALSAEQDTIEWDDITGELSVLVKRPDVTVPGLGLTEVIGAPFVFSSEKPGGKDTIVVRIGQLDSEIQDIGSGPRLQINTAQDDGDSSEPVGSDKLQAALAKELKGQVWDTDKETWAK</sequence>
<keyword evidence="2" id="KW-0732">Signal</keyword>
<dbReference type="EMBL" id="CP021112">
    <property type="protein sequence ID" value="ARP99921.1"/>
    <property type="molecule type" value="Genomic_DNA"/>
</dbReference>
<evidence type="ECO:0000313" key="4">
    <source>
        <dbReference type="Proteomes" id="UP000194137"/>
    </source>
</evidence>
<dbReference type="KEGG" id="psin:CAK95_13125"/>
<evidence type="ECO:0000256" key="2">
    <source>
        <dbReference type="SAM" id="SignalP"/>
    </source>
</evidence>
<feature type="chain" id="PRO_5043332682" evidence="2">
    <location>
        <begin position="19"/>
        <end position="388"/>
    </location>
</feature>
<evidence type="ECO:0000313" key="3">
    <source>
        <dbReference type="EMBL" id="ARP99921.1"/>
    </source>
</evidence>
<feature type="region of interest" description="Disordered" evidence="1">
    <location>
        <begin position="343"/>
        <end position="366"/>
    </location>
</feature>
<proteinExistence type="predicted"/>
<evidence type="ECO:0000256" key="1">
    <source>
        <dbReference type="SAM" id="MobiDB-lite"/>
    </source>
</evidence>
<dbReference type="AlphaFoldDB" id="A0A1W6ZRC8"/>
<dbReference type="Proteomes" id="UP000194137">
    <property type="component" value="Chromosome"/>
</dbReference>
<reference evidence="3 4" key="1">
    <citation type="submission" date="2017-05" db="EMBL/GenBank/DDBJ databases">
        <title>Full genome sequence of Pseudorhodoplanes sinuspersici.</title>
        <authorList>
            <person name="Dastgheib S.M.M."/>
            <person name="Shavandi M."/>
            <person name="Tirandaz H."/>
        </authorList>
    </citation>
    <scope>NUCLEOTIDE SEQUENCE [LARGE SCALE GENOMIC DNA]</scope>
    <source>
        <strain evidence="3 4">RIPI110</strain>
    </source>
</reference>
<protein>
    <submittedName>
        <fullName evidence="3">Uncharacterized protein</fullName>
    </submittedName>
</protein>
<keyword evidence="4" id="KW-1185">Reference proteome</keyword>
<organism evidence="3 4">
    <name type="scientific">Pseudorhodoplanes sinuspersici</name>
    <dbReference type="NCBI Taxonomy" id="1235591"/>
    <lineage>
        <taxon>Bacteria</taxon>
        <taxon>Pseudomonadati</taxon>
        <taxon>Pseudomonadota</taxon>
        <taxon>Alphaproteobacteria</taxon>
        <taxon>Hyphomicrobiales</taxon>
        <taxon>Pseudorhodoplanes</taxon>
    </lineage>
</organism>
<gene>
    <name evidence="3" type="ORF">CAK95_13125</name>
</gene>
<accession>A0A1W6ZRC8</accession>
<dbReference type="OrthoDB" id="8196130at2"/>
<dbReference type="RefSeq" id="WP_086088326.1">
    <property type="nucleotide sequence ID" value="NZ_CP021112.1"/>
</dbReference>
<feature type="signal peptide" evidence="2">
    <location>
        <begin position="1"/>
        <end position="18"/>
    </location>
</feature>
<name>A0A1W6ZRC8_9HYPH</name>